<accession>A0A6J4TRM6</accession>
<gene>
    <name evidence="1" type="ORF">AVDCRST_MAG79-853</name>
</gene>
<reference evidence="1" key="1">
    <citation type="submission" date="2020-02" db="EMBL/GenBank/DDBJ databases">
        <authorList>
            <person name="Meier V. D."/>
        </authorList>
    </citation>
    <scope>NUCLEOTIDE SEQUENCE</scope>
    <source>
        <strain evidence="1">AVDCRST_MAG79</strain>
    </source>
</reference>
<protein>
    <submittedName>
        <fullName evidence="1">Uncharacterized protein</fullName>
    </submittedName>
</protein>
<feature type="non-terminal residue" evidence="1">
    <location>
        <position position="1"/>
    </location>
</feature>
<evidence type="ECO:0000313" key="1">
    <source>
        <dbReference type="EMBL" id="CAA9530345.1"/>
    </source>
</evidence>
<dbReference type="EMBL" id="CADCWC010000157">
    <property type="protein sequence ID" value="CAA9530345.1"/>
    <property type="molecule type" value="Genomic_DNA"/>
</dbReference>
<sequence>FVDVGGPGRHQDLLLTSVWPGWPLLRHVLRATRRPAEALHSSILPLRVDGEARLVTARIEAAGEVAAGLAGLHAAVATGGVRITVAAAPLARADDRPLLELALGRRLSPAEGEALRFDPANAGAGLPPIGLLGLRDAAYAGSSRGRAEAAER</sequence>
<organism evidence="1">
    <name type="scientific">uncultured Thermoleophilia bacterium</name>
    <dbReference type="NCBI Taxonomy" id="1497501"/>
    <lineage>
        <taxon>Bacteria</taxon>
        <taxon>Bacillati</taxon>
        <taxon>Actinomycetota</taxon>
        <taxon>Thermoleophilia</taxon>
        <taxon>environmental samples</taxon>
    </lineage>
</organism>
<name>A0A6J4TRM6_9ACTN</name>
<proteinExistence type="predicted"/>
<dbReference type="AlphaFoldDB" id="A0A6J4TRM6"/>